<name>A0A428PM37_9HYPO</name>
<dbReference type="OrthoDB" id="191139at2759"/>
<comment type="caution">
    <text evidence="1">The sequence shown here is derived from an EMBL/GenBank/DDBJ whole genome shotgun (WGS) entry which is preliminary data.</text>
</comment>
<dbReference type="Gene3D" id="3.40.50.720">
    <property type="entry name" value="NAD(P)-binding Rossmann-like Domain"/>
    <property type="match status" value="1"/>
</dbReference>
<dbReference type="STRING" id="1325734.A0A428PM37"/>
<dbReference type="AlphaFoldDB" id="A0A428PM37"/>
<organism evidence="1 2">
    <name type="scientific">Fusarium duplospermum</name>
    <dbReference type="NCBI Taxonomy" id="1325734"/>
    <lineage>
        <taxon>Eukaryota</taxon>
        <taxon>Fungi</taxon>
        <taxon>Dikarya</taxon>
        <taxon>Ascomycota</taxon>
        <taxon>Pezizomycotina</taxon>
        <taxon>Sordariomycetes</taxon>
        <taxon>Hypocreomycetidae</taxon>
        <taxon>Hypocreales</taxon>
        <taxon>Nectriaceae</taxon>
        <taxon>Fusarium</taxon>
        <taxon>Fusarium solani species complex</taxon>
    </lineage>
</organism>
<dbReference type="Proteomes" id="UP000288168">
    <property type="component" value="Unassembled WGS sequence"/>
</dbReference>
<accession>A0A428PM37</accession>
<dbReference type="EMBL" id="NKCI01000116">
    <property type="protein sequence ID" value="RSL54016.1"/>
    <property type="molecule type" value="Genomic_DNA"/>
</dbReference>
<evidence type="ECO:0000313" key="2">
    <source>
        <dbReference type="Proteomes" id="UP000288168"/>
    </source>
</evidence>
<keyword evidence="2" id="KW-1185">Reference proteome</keyword>
<reference evidence="1 2" key="1">
    <citation type="submission" date="2017-06" db="EMBL/GenBank/DDBJ databases">
        <title>Comparative genomic analysis of Ambrosia Fusariam Clade fungi.</title>
        <authorList>
            <person name="Stajich J.E."/>
            <person name="Carrillo J."/>
            <person name="Kijimoto T."/>
            <person name="Eskalen A."/>
            <person name="O'Donnell K."/>
            <person name="Kasson M."/>
        </authorList>
    </citation>
    <scope>NUCLEOTIDE SEQUENCE [LARGE SCALE GENOMIC DNA]</scope>
    <source>
        <strain evidence="1 2">NRRL62584</strain>
    </source>
</reference>
<protein>
    <submittedName>
        <fullName evidence="1">Uncharacterized protein</fullName>
    </submittedName>
</protein>
<evidence type="ECO:0000313" key="1">
    <source>
        <dbReference type="EMBL" id="RSL54016.1"/>
    </source>
</evidence>
<gene>
    <name evidence="1" type="ORF">CEP54_010104</name>
</gene>
<proteinExistence type="predicted"/>
<sequence>MTNLSAHVDDFGAMAKSMQAVNAAMGTKYMWGLDGMKLKDLDEGVATHVFSAFDPTIAEQNGEEVYPWATNKVSADMLWKLSERLVGQEFCY</sequence>